<feature type="transmembrane region" description="Helical" evidence="7">
    <location>
        <begin position="45"/>
        <end position="64"/>
    </location>
</feature>
<feature type="transmembrane region" description="Helical" evidence="7">
    <location>
        <begin position="277"/>
        <end position="295"/>
    </location>
</feature>
<dbReference type="RefSeq" id="WP_059750996.1">
    <property type="nucleotide sequence ID" value="NZ_LDUG01000002.1"/>
</dbReference>
<keyword evidence="3" id="KW-1003">Cell membrane</keyword>
<dbReference type="InterPro" id="IPR001958">
    <property type="entry name" value="Tet-R_TetA/multi-R_MdtG-like"/>
</dbReference>
<dbReference type="eggNOG" id="COG2814">
    <property type="taxonomic scope" value="Bacteria"/>
</dbReference>
<evidence type="ECO:0000256" key="1">
    <source>
        <dbReference type="ARBA" id="ARBA00004651"/>
    </source>
</evidence>
<dbReference type="InterPro" id="IPR050171">
    <property type="entry name" value="MFS_Transporters"/>
</dbReference>
<feature type="transmembrane region" description="Helical" evidence="7">
    <location>
        <begin position="301"/>
        <end position="323"/>
    </location>
</feature>
<name>A0A106BW69_THIDE</name>
<dbReference type="Gene3D" id="3.30.70.100">
    <property type="match status" value="1"/>
</dbReference>
<dbReference type="PRINTS" id="PR01035">
    <property type="entry name" value="TCRTETA"/>
</dbReference>
<feature type="transmembrane region" description="Helical" evidence="7">
    <location>
        <begin position="215"/>
        <end position="234"/>
    </location>
</feature>
<reference evidence="9 10" key="1">
    <citation type="journal article" date="2015" name="Appl. Environ. Microbiol.">
        <title>Aerobic and Anaerobic Thiosulfate Oxidation by a Cold-Adapted, Subglacial Chemoautotroph.</title>
        <authorList>
            <person name="Harrold Z.R."/>
            <person name="Skidmore M.L."/>
            <person name="Hamilton T.L."/>
            <person name="Desch L."/>
            <person name="Amada K."/>
            <person name="van Gelder W."/>
            <person name="Glover K."/>
            <person name="Roden E.E."/>
            <person name="Boyd E.S."/>
        </authorList>
    </citation>
    <scope>NUCLEOTIDE SEQUENCE [LARGE SCALE GENOMIC DNA]</scope>
    <source>
        <strain evidence="9 10">RG</strain>
    </source>
</reference>
<proteinExistence type="predicted"/>
<gene>
    <name evidence="9" type="ORF">ABW22_00685</name>
</gene>
<keyword evidence="10" id="KW-1185">Reference proteome</keyword>
<evidence type="ECO:0000256" key="2">
    <source>
        <dbReference type="ARBA" id="ARBA00022448"/>
    </source>
</evidence>
<feature type="domain" description="Major facilitator superfamily (MFS) profile" evidence="8">
    <location>
        <begin position="8"/>
        <end position="388"/>
    </location>
</feature>
<dbReference type="Pfam" id="PF07690">
    <property type="entry name" value="MFS_1"/>
    <property type="match status" value="1"/>
</dbReference>
<dbReference type="OrthoDB" id="9764259at2"/>
<evidence type="ECO:0000313" key="10">
    <source>
        <dbReference type="Proteomes" id="UP000064243"/>
    </source>
</evidence>
<sequence length="453" mass="47916">MTRAEKRAASGLAAIFGLRMLGMFLILPVFALYAEDLPGGDNHTLVGLALGMYGLTQAILMIPFGMASDRIGRKKVIIFGLIVFAFGSFVAMAATDIYWTIFGRALQGAGAISAAVTAMLADLTREEHRTKAMALVGSTIGITFAVSLVAGPALNRVIGVPGIFALTGVLALAAIWVVKVWVPDPADSHYHADAQANPAKLKDVLRDGQLARLDFGIFALHAAQMAMFVVVPVALKNSGLAVDQHWAVYLPVLLGSFVLMVPAIIVGEKRGQMKPVFIGAVALMLLAQLGFAFGIDHFWGIVWALFFYFVAFNLLEASLPSLISKLAPVSAKGTAMGVYNTAQALGLFFGGVFGGWLAQHHGFQAVFIFCVVLMAAWLVASLSMKAPPAIKTRMFRVGVMPADQAALLKAQLAEVAGVVEAVVLAEEGVAMLKVSIKGWDEAGARSLLDTAAA</sequence>
<dbReference type="GO" id="GO:0022857">
    <property type="term" value="F:transmembrane transporter activity"/>
    <property type="evidence" value="ECO:0007669"/>
    <property type="project" value="InterPro"/>
</dbReference>
<feature type="transmembrane region" description="Helical" evidence="7">
    <location>
        <begin position="335"/>
        <end position="357"/>
    </location>
</feature>
<accession>A0A106BW69</accession>
<dbReference type="SUPFAM" id="SSF103473">
    <property type="entry name" value="MFS general substrate transporter"/>
    <property type="match status" value="1"/>
</dbReference>
<evidence type="ECO:0000259" key="8">
    <source>
        <dbReference type="PROSITE" id="PS50850"/>
    </source>
</evidence>
<dbReference type="InterPro" id="IPR020846">
    <property type="entry name" value="MFS_dom"/>
</dbReference>
<feature type="transmembrane region" description="Helical" evidence="7">
    <location>
        <begin position="363"/>
        <end position="384"/>
    </location>
</feature>
<feature type="transmembrane region" description="Helical" evidence="7">
    <location>
        <begin position="246"/>
        <end position="265"/>
    </location>
</feature>
<keyword evidence="5 7" id="KW-1133">Transmembrane helix</keyword>
<evidence type="ECO:0000256" key="3">
    <source>
        <dbReference type="ARBA" id="ARBA00022475"/>
    </source>
</evidence>
<keyword evidence="4 7" id="KW-0812">Transmembrane</keyword>
<evidence type="ECO:0000256" key="4">
    <source>
        <dbReference type="ARBA" id="ARBA00022692"/>
    </source>
</evidence>
<dbReference type="STRING" id="1123392.GCA_000376425_03459"/>
<dbReference type="InterPro" id="IPR036259">
    <property type="entry name" value="MFS_trans_sf"/>
</dbReference>
<dbReference type="EMBL" id="LDUG01000002">
    <property type="protein sequence ID" value="KVW99761.1"/>
    <property type="molecule type" value="Genomic_DNA"/>
</dbReference>
<keyword evidence="6 7" id="KW-0472">Membrane</keyword>
<feature type="transmembrane region" description="Helical" evidence="7">
    <location>
        <begin position="101"/>
        <end position="121"/>
    </location>
</feature>
<dbReference type="PANTHER" id="PTHR23517:SF2">
    <property type="entry name" value="MULTIDRUG RESISTANCE PROTEIN MDTH"/>
    <property type="match status" value="1"/>
</dbReference>
<dbReference type="Gene3D" id="1.20.1250.20">
    <property type="entry name" value="MFS general substrate transporter like domains"/>
    <property type="match status" value="1"/>
</dbReference>
<dbReference type="GO" id="GO:0005886">
    <property type="term" value="C:plasma membrane"/>
    <property type="evidence" value="ECO:0007669"/>
    <property type="project" value="UniProtKB-SubCell"/>
</dbReference>
<evidence type="ECO:0000256" key="5">
    <source>
        <dbReference type="ARBA" id="ARBA00022989"/>
    </source>
</evidence>
<dbReference type="PROSITE" id="PS50850">
    <property type="entry name" value="MFS"/>
    <property type="match status" value="1"/>
</dbReference>
<feature type="transmembrane region" description="Helical" evidence="7">
    <location>
        <begin position="76"/>
        <end position="95"/>
    </location>
</feature>
<evidence type="ECO:0000313" key="9">
    <source>
        <dbReference type="EMBL" id="KVW99761.1"/>
    </source>
</evidence>
<dbReference type="PANTHER" id="PTHR23517">
    <property type="entry name" value="RESISTANCE PROTEIN MDTM, PUTATIVE-RELATED-RELATED"/>
    <property type="match status" value="1"/>
</dbReference>
<feature type="transmembrane region" description="Helical" evidence="7">
    <location>
        <begin position="12"/>
        <end position="33"/>
    </location>
</feature>
<dbReference type="Proteomes" id="UP000064243">
    <property type="component" value="Unassembled WGS sequence"/>
</dbReference>
<comment type="subcellular location">
    <subcellularLocation>
        <location evidence="1">Cell membrane</location>
        <topology evidence="1">Multi-pass membrane protein</topology>
    </subcellularLocation>
</comment>
<feature type="transmembrane region" description="Helical" evidence="7">
    <location>
        <begin position="133"/>
        <end position="154"/>
    </location>
</feature>
<protein>
    <submittedName>
        <fullName evidence="9">Membrane protein</fullName>
    </submittedName>
</protein>
<dbReference type="PATRIC" id="fig|36861.3.peg.1172"/>
<feature type="transmembrane region" description="Helical" evidence="7">
    <location>
        <begin position="160"/>
        <end position="182"/>
    </location>
</feature>
<organism evidence="9 10">
    <name type="scientific">Thiobacillus denitrificans</name>
    <dbReference type="NCBI Taxonomy" id="36861"/>
    <lineage>
        <taxon>Bacteria</taxon>
        <taxon>Pseudomonadati</taxon>
        <taxon>Pseudomonadota</taxon>
        <taxon>Betaproteobacteria</taxon>
        <taxon>Nitrosomonadales</taxon>
        <taxon>Thiobacillaceae</taxon>
        <taxon>Thiobacillus</taxon>
    </lineage>
</organism>
<comment type="caution">
    <text evidence="9">The sequence shown here is derived from an EMBL/GenBank/DDBJ whole genome shotgun (WGS) entry which is preliminary data.</text>
</comment>
<dbReference type="CDD" id="cd17472">
    <property type="entry name" value="MFS_YajR_like"/>
    <property type="match status" value="1"/>
</dbReference>
<dbReference type="AlphaFoldDB" id="A0A106BW69"/>
<evidence type="ECO:0000256" key="7">
    <source>
        <dbReference type="SAM" id="Phobius"/>
    </source>
</evidence>
<dbReference type="InterPro" id="IPR011701">
    <property type="entry name" value="MFS"/>
</dbReference>
<evidence type="ECO:0000256" key="6">
    <source>
        <dbReference type="ARBA" id="ARBA00023136"/>
    </source>
</evidence>
<keyword evidence="2" id="KW-0813">Transport</keyword>